<reference evidence="2" key="1">
    <citation type="journal article" date="2021" name="J Fungi (Basel)">
        <title>Virulence traits and population genomics of the black yeast Aureobasidium melanogenum.</title>
        <authorList>
            <person name="Cernosa A."/>
            <person name="Sun X."/>
            <person name="Gostincar C."/>
            <person name="Fang C."/>
            <person name="Gunde-Cimerman N."/>
            <person name="Song Z."/>
        </authorList>
    </citation>
    <scope>NUCLEOTIDE SEQUENCE</scope>
    <source>
        <strain evidence="2">EXF-9911</strain>
    </source>
</reference>
<name>A0A9P8EFR6_AURME</name>
<evidence type="ECO:0000313" key="3">
    <source>
        <dbReference type="Proteomes" id="UP000779574"/>
    </source>
</evidence>
<evidence type="ECO:0000256" key="1">
    <source>
        <dbReference type="SAM" id="MobiDB-lite"/>
    </source>
</evidence>
<accession>A0A9P8EFR6</accession>
<gene>
    <name evidence="2" type="ORF">KCU76_g9301</name>
</gene>
<dbReference type="AlphaFoldDB" id="A0A9P8EFR6"/>
<organism evidence="2 3">
    <name type="scientific">Aureobasidium melanogenum</name>
    <name type="common">Aureobasidium pullulans var. melanogenum</name>
    <dbReference type="NCBI Taxonomy" id="46634"/>
    <lineage>
        <taxon>Eukaryota</taxon>
        <taxon>Fungi</taxon>
        <taxon>Dikarya</taxon>
        <taxon>Ascomycota</taxon>
        <taxon>Pezizomycotina</taxon>
        <taxon>Dothideomycetes</taxon>
        <taxon>Dothideomycetidae</taxon>
        <taxon>Dothideales</taxon>
        <taxon>Saccotheciaceae</taxon>
        <taxon>Aureobasidium</taxon>
    </lineage>
</organism>
<protein>
    <recommendedName>
        <fullName evidence="4">F-box domain-containing protein</fullName>
    </recommendedName>
</protein>
<dbReference type="Proteomes" id="UP000779574">
    <property type="component" value="Unassembled WGS sequence"/>
</dbReference>
<proteinExistence type="predicted"/>
<feature type="non-terminal residue" evidence="2">
    <location>
        <position position="1"/>
    </location>
</feature>
<dbReference type="EMBL" id="JAHFXF010000382">
    <property type="protein sequence ID" value="KAG9688862.1"/>
    <property type="molecule type" value="Genomic_DNA"/>
</dbReference>
<evidence type="ECO:0000313" key="2">
    <source>
        <dbReference type="EMBL" id="KAG9688862.1"/>
    </source>
</evidence>
<comment type="caution">
    <text evidence="2">The sequence shown here is derived from an EMBL/GenBank/DDBJ whole genome shotgun (WGS) entry which is preliminary data.</text>
</comment>
<sequence>MTSTESILKRLKEAEAYGELLRAQLSSLREDRGQEAPRRQTVFLRKPSDVGLPIDRVTGCLTKSAEKTSHAPLLDLFTQYDRYNIVFNNIYQRLDIKDVISISRTCKKLSSFYRNMLPCRWNINQRLARFVNDPKEFRSRLAKADALISGTFALLFFAQLYWLDSGLDIYVQQGSKADALIRYIGEDKSYKFDHSYGWSDNDQHRTLTKVLIFRRIIPPGSPQIRFHLTRTSPLHSILTDCAFSTAHVNIITWNKAYYEAMGQILSKYSAHGWRTSDWVDFDQARGCNKRGIRENFRRIGDSSTWIIPLSLYKILPTLLENHYIMLCRTPSFHLGQPDEPAQNYSEQTGGLGFTKVSHRIRPSSVVENILLKHRDPVAYNLTGLNSPDLQHRLSSASQEHHLRQTRRRGRLKSRNQTPPHEHIGVQKFPYPHLLTCLPYNLAL</sequence>
<feature type="compositionally biased region" description="Basic residues" evidence="1">
    <location>
        <begin position="403"/>
        <end position="413"/>
    </location>
</feature>
<feature type="region of interest" description="Disordered" evidence="1">
    <location>
        <begin position="394"/>
        <end position="424"/>
    </location>
</feature>
<evidence type="ECO:0008006" key="4">
    <source>
        <dbReference type="Google" id="ProtNLM"/>
    </source>
</evidence>
<reference evidence="2" key="2">
    <citation type="submission" date="2021-08" db="EMBL/GenBank/DDBJ databases">
        <authorList>
            <person name="Gostincar C."/>
            <person name="Sun X."/>
            <person name="Song Z."/>
            <person name="Gunde-Cimerman N."/>
        </authorList>
    </citation>
    <scope>NUCLEOTIDE SEQUENCE</scope>
    <source>
        <strain evidence="2">EXF-9911</strain>
    </source>
</reference>